<dbReference type="InterPro" id="IPR001128">
    <property type="entry name" value="Cyt_P450"/>
</dbReference>
<dbReference type="SUPFAM" id="SSF48264">
    <property type="entry name" value="Cytochrome P450"/>
    <property type="match status" value="1"/>
</dbReference>
<accession>A0ABW2IRD0</accession>
<sequence length="380" mass="41962">MTDHMPDDLSAAGRDLRAYTDELRPRHPVVRNSMGEWVLLRHEDVLAAALDHQRFSSQVSRFLQVPNGLDGEEHTRFREVIERHLSHDALEPFIPAFKRVASQLVAALPRGVVLDAVNDIGAVFAVRAQCAWLGWPAELEPRLLAWMKENHAATRSGDSAWTADVAEQFDEIIRSVIQPRREAGDDAPDDLTTKLCRETVNGRQLTEAELVSILRNWTGGDLGSIALCVGVLLAHIAGQPDLAEKIRTAPDSEAEAIIDEVLRLDDPFVSNRRVTTCPVHIGGRDIPSGARVKLNWTSANRDEAVFDNNRFDPQGNAGNNLVYGAGKHVCPGRLLATWELRIALQTLLASVRTIELVSDQPPEREVAPVGGYHRVPVVLT</sequence>
<dbReference type="PANTHER" id="PTHR46696:SF6">
    <property type="entry name" value="P450, PUTATIVE (EUROFUNG)-RELATED"/>
    <property type="match status" value="1"/>
</dbReference>
<comment type="similarity">
    <text evidence="1">Belongs to the cytochrome P450 family.</text>
</comment>
<dbReference type="PANTHER" id="PTHR46696">
    <property type="entry name" value="P450, PUTATIVE (EUROFUNG)-RELATED"/>
    <property type="match status" value="1"/>
</dbReference>
<reference evidence="3" key="1">
    <citation type="journal article" date="2019" name="Int. J. Syst. Evol. Microbiol.">
        <title>The Global Catalogue of Microorganisms (GCM) 10K type strain sequencing project: providing services to taxonomists for standard genome sequencing and annotation.</title>
        <authorList>
            <consortium name="The Broad Institute Genomics Platform"/>
            <consortium name="The Broad Institute Genome Sequencing Center for Infectious Disease"/>
            <person name="Wu L."/>
            <person name="Ma J."/>
        </authorList>
    </citation>
    <scope>NUCLEOTIDE SEQUENCE [LARGE SCALE GENOMIC DNA]</scope>
    <source>
        <strain evidence="3">CCUG 60559</strain>
    </source>
</reference>
<evidence type="ECO:0000256" key="1">
    <source>
        <dbReference type="ARBA" id="ARBA00010617"/>
    </source>
</evidence>
<comment type="caution">
    <text evidence="2">The sequence shown here is derived from an EMBL/GenBank/DDBJ whole genome shotgun (WGS) entry which is preliminary data.</text>
</comment>
<dbReference type="RefSeq" id="WP_100686876.1">
    <property type="nucleotide sequence ID" value="NZ_JBHTBD010000001.1"/>
</dbReference>
<dbReference type="Pfam" id="PF00067">
    <property type="entry name" value="p450"/>
    <property type="match status" value="1"/>
</dbReference>
<evidence type="ECO:0000313" key="2">
    <source>
        <dbReference type="EMBL" id="MFC7293559.1"/>
    </source>
</evidence>
<dbReference type="CDD" id="cd11079">
    <property type="entry name" value="Cyp_unk"/>
    <property type="match status" value="1"/>
</dbReference>
<dbReference type="Gene3D" id="1.10.630.10">
    <property type="entry name" value="Cytochrome P450"/>
    <property type="match status" value="1"/>
</dbReference>
<dbReference type="PRINTS" id="PR00359">
    <property type="entry name" value="BP450"/>
</dbReference>
<dbReference type="Proteomes" id="UP001596506">
    <property type="component" value="Unassembled WGS sequence"/>
</dbReference>
<keyword evidence="3" id="KW-1185">Reference proteome</keyword>
<proteinExistence type="inferred from homology"/>
<organism evidence="2 3">
    <name type="scientific">Marinobacter aromaticivorans</name>
    <dbReference type="NCBI Taxonomy" id="1494078"/>
    <lineage>
        <taxon>Bacteria</taxon>
        <taxon>Pseudomonadati</taxon>
        <taxon>Pseudomonadota</taxon>
        <taxon>Gammaproteobacteria</taxon>
        <taxon>Pseudomonadales</taxon>
        <taxon>Marinobacteraceae</taxon>
        <taxon>Marinobacter</taxon>
    </lineage>
</organism>
<evidence type="ECO:0000313" key="3">
    <source>
        <dbReference type="Proteomes" id="UP001596506"/>
    </source>
</evidence>
<dbReference type="EMBL" id="JBHTBD010000001">
    <property type="protein sequence ID" value="MFC7293559.1"/>
    <property type="molecule type" value="Genomic_DNA"/>
</dbReference>
<gene>
    <name evidence="2" type="ORF">ACFQQA_02370</name>
</gene>
<name>A0ABW2IRD0_9GAMM</name>
<dbReference type="InterPro" id="IPR002397">
    <property type="entry name" value="Cyt_P450_B"/>
</dbReference>
<dbReference type="InterPro" id="IPR036396">
    <property type="entry name" value="Cyt_P450_sf"/>
</dbReference>
<protein>
    <submittedName>
        <fullName evidence="2">Cytochrome P450</fullName>
    </submittedName>
</protein>